<dbReference type="GO" id="GO:0008168">
    <property type="term" value="F:methyltransferase activity"/>
    <property type="evidence" value="ECO:0007669"/>
    <property type="project" value="UniProtKB-KW"/>
</dbReference>
<dbReference type="Gene3D" id="3.40.50.150">
    <property type="entry name" value="Vaccinia Virus protein VP39"/>
    <property type="match status" value="1"/>
</dbReference>
<dbReference type="InterPro" id="IPR025714">
    <property type="entry name" value="Methyltranfer_dom"/>
</dbReference>
<dbReference type="AlphaFoldDB" id="A0A075H4B0"/>
<organism evidence="2">
    <name type="scientific">uncultured marine thaumarchaeote KM3_49_A08</name>
    <dbReference type="NCBI Taxonomy" id="1456171"/>
    <lineage>
        <taxon>Archaea</taxon>
        <taxon>Nitrososphaerota</taxon>
        <taxon>environmental samples</taxon>
    </lineage>
</organism>
<keyword evidence="2" id="KW-0489">Methyltransferase</keyword>
<dbReference type="InterPro" id="IPR029063">
    <property type="entry name" value="SAM-dependent_MTases_sf"/>
</dbReference>
<accession>A0A075H4B0</accession>
<keyword evidence="2" id="KW-0808">Transferase</keyword>
<dbReference type="PANTHER" id="PTHR43861">
    <property type="entry name" value="TRANS-ACONITATE 2-METHYLTRANSFERASE-RELATED"/>
    <property type="match status" value="1"/>
</dbReference>
<dbReference type="SUPFAM" id="SSF53335">
    <property type="entry name" value="S-adenosyl-L-methionine-dependent methyltransferases"/>
    <property type="match status" value="1"/>
</dbReference>
<evidence type="ECO:0000313" key="2">
    <source>
        <dbReference type="EMBL" id="AIF11091.1"/>
    </source>
</evidence>
<dbReference type="Pfam" id="PF13847">
    <property type="entry name" value="Methyltransf_31"/>
    <property type="match status" value="1"/>
</dbReference>
<dbReference type="EMBL" id="KF900909">
    <property type="protein sequence ID" value="AIF11091.1"/>
    <property type="molecule type" value="Genomic_DNA"/>
</dbReference>
<protein>
    <submittedName>
        <fullName evidence="2">Methyltransferase type 11</fullName>
    </submittedName>
</protein>
<name>A0A075H4B0_9ARCH</name>
<dbReference type="CDD" id="cd02440">
    <property type="entry name" value="AdoMet_MTases"/>
    <property type="match status" value="1"/>
</dbReference>
<dbReference type="GO" id="GO:0032259">
    <property type="term" value="P:methylation"/>
    <property type="evidence" value="ECO:0007669"/>
    <property type="project" value="UniProtKB-KW"/>
</dbReference>
<proteinExistence type="predicted"/>
<evidence type="ECO:0000259" key="1">
    <source>
        <dbReference type="Pfam" id="PF13847"/>
    </source>
</evidence>
<reference evidence="2" key="1">
    <citation type="journal article" date="2014" name="Genome Biol. Evol.">
        <title>Pangenome evidence for extensive interdomain horizontal transfer affecting lineage core and shell genes in uncultured planktonic thaumarchaeota and euryarchaeota.</title>
        <authorList>
            <person name="Deschamps P."/>
            <person name="Zivanovic Y."/>
            <person name="Moreira D."/>
            <person name="Rodriguez-Valera F."/>
            <person name="Lopez-Garcia P."/>
        </authorList>
    </citation>
    <scope>NUCLEOTIDE SEQUENCE</scope>
</reference>
<feature type="domain" description="Methyltransferase" evidence="1">
    <location>
        <begin position="50"/>
        <end position="156"/>
    </location>
</feature>
<sequence>MKKESKNIQYKQRNILVWNEVAPYYHKRWAREEVGPFNVTNKVIKLSKIKNGDCVLDLACGTGLVTKKIVRKVGKNGMIYAIDTSKTAINIAKKWVGMKENIRFIIGDAETIQFNTKFDAITCQYALFFFPNTQKVLKNLKRILKKNGMITMTVHSKTNVPYFDSILNPIKKFIPDYLPKYPELDRFGTNKSFRKEFAKAGYQKIVVRKLLYHYSPGNFSDYWNNYKKYLSKPLKQKFNKLSRYQKSNLREIVKDNTVQYTKKDGKIIFPWEVLVLTARNS</sequence>